<dbReference type="SMART" id="SM00644">
    <property type="entry name" value="Ami_2"/>
    <property type="match status" value="1"/>
</dbReference>
<feature type="compositionally biased region" description="Basic and acidic residues" evidence="5">
    <location>
        <begin position="1"/>
        <end position="14"/>
    </location>
</feature>
<comment type="catalytic activity">
    <reaction evidence="1">
        <text>Hydrolyzes the link between N-acetylmuramoyl residues and L-amino acid residues in certain cell-wall glycopeptides.</text>
        <dbReference type="EC" id="3.5.1.28"/>
    </reaction>
</comment>
<feature type="domain" description="N-acetylmuramoyl-L-alanine amidase" evidence="7">
    <location>
        <begin position="83"/>
        <end position="217"/>
    </location>
</feature>
<reference evidence="8" key="1">
    <citation type="submission" date="2022-11" db="EMBL/GenBank/DDBJ databases">
        <title>Lacrimispora xylanolytica sy1, complete genome.</title>
        <authorList>
            <person name="Choi S."/>
        </authorList>
    </citation>
    <scope>NUCLEOTIDE SEQUENCE</scope>
    <source>
        <strain evidence="8">Sy1</strain>
    </source>
</reference>
<keyword evidence="9" id="KW-1185">Reference proteome</keyword>
<feature type="transmembrane region" description="Helical" evidence="6">
    <location>
        <begin position="31"/>
        <end position="55"/>
    </location>
</feature>
<feature type="region of interest" description="Disordered" evidence="5">
    <location>
        <begin position="1"/>
        <end position="25"/>
    </location>
</feature>
<evidence type="ECO:0000313" key="8">
    <source>
        <dbReference type="EMBL" id="WAJ23026.1"/>
    </source>
</evidence>
<accession>A0ABY7A900</accession>
<evidence type="ECO:0000256" key="2">
    <source>
        <dbReference type="ARBA" id="ARBA00011901"/>
    </source>
</evidence>
<proteinExistence type="predicted"/>
<feature type="compositionally biased region" description="Basic residues" evidence="5">
    <location>
        <begin position="15"/>
        <end position="25"/>
    </location>
</feature>
<dbReference type="RefSeq" id="WP_024838624.1">
    <property type="nucleotide sequence ID" value="NZ_CP113524.1"/>
</dbReference>
<evidence type="ECO:0000256" key="5">
    <source>
        <dbReference type="SAM" id="MobiDB-lite"/>
    </source>
</evidence>
<dbReference type="PANTHER" id="PTHR30417:SF1">
    <property type="entry name" value="N-ACETYLMURAMOYL-L-ALANINE AMIDASE AMID"/>
    <property type="match status" value="1"/>
</dbReference>
<protein>
    <recommendedName>
        <fullName evidence="2">N-acetylmuramoyl-L-alanine amidase</fullName>
        <ecNumber evidence="2">3.5.1.28</ecNumber>
    </recommendedName>
</protein>
<evidence type="ECO:0000256" key="3">
    <source>
        <dbReference type="ARBA" id="ARBA00022801"/>
    </source>
</evidence>
<dbReference type="InterPro" id="IPR002502">
    <property type="entry name" value="Amidase_domain"/>
</dbReference>
<dbReference type="Pfam" id="PF01510">
    <property type="entry name" value="Amidase_2"/>
    <property type="match status" value="1"/>
</dbReference>
<dbReference type="EMBL" id="CP113524">
    <property type="protein sequence ID" value="WAJ23026.1"/>
    <property type="molecule type" value="Genomic_DNA"/>
</dbReference>
<keyword evidence="4" id="KW-0961">Cell wall biogenesis/degradation</keyword>
<name>A0ABY7A900_9FIRM</name>
<evidence type="ECO:0000259" key="7">
    <source>
        <dbReference type="SMART" id="SM00644"/>
    </source>
</evidence>
<evidence type="ECO:0000313" key="9">
    <source>
        <dbReference type="Proteomes" id="UP001163115"/>
    </source>
</evidence>
<keyword evidence="6" id="KW-0472">Membrane</keyword>
<organism evidence="8 9">
    <name type="scientific">Lacrimispora xylanolytica</name>
    <dbReference type="NCBI Taxonomy" id="29375"/>
    <lineage>
        <taxon>Bacteria</taxon>
        <taxon>Bacillati</taxon>
        <taxon>Bacillota</taxon>
        <taxon>Clostridia</taxon>
        <taxon>Lachnospirales</taxon>
        <taxon>Lachnospiraceae</taxon>
        <taxon>Lacrimispora</taxon>
    </lineage>
</organism>
<keyword evidence="6" id="KW-0812">Transmembrane</keyword>
<dbReference type="PANTHER" id="PTHR30417">
    <property type="entry name" value="N-ACETYLMURAMOYL-L-ALANINE AMIDASE AMID"/>
    <property type="match status" value="1"/>
</dbReference>
<evidence type="ECO:0000256" key="4">
    <source>
        <dbReference type="ARBA" id="ARBA00023316"/>
    </source>
</evidence>
<sequence>MKNQTKDSFNELERRRRQRERRRKQKKKQTFLNILYIIGKTLILASALTVLLIALSQIFQRNYVDLKSVTMPSWVEQDFITPNEYSRPQTEMKRVKEIVIHYVANPGTTAKQNMAYFDSLKDQKGIKKISASSHFIIGLDGEVLQGIPITEMAYATSKEKNPNTISIECCHPDETGKFSDDTYGSLVKFTAWLCENLGLTEKDVIRHYDATGKDCPRYFVAHEDEWKKFLQDVKEARKEFRQ</sequence>
<evidence type="ECO:0000256" key="1">
    <source>
        <dbReference type="ARBA" id="ARBA00001561"/>
    </source>
</evidence>
<dbReference type="InterPro" id="IPR051206">
    <property type="entry name" value="NAMLAA_amidase_2"/>
</dbReference>
<dbReference type="Gene3D" id="3.40.80.10">
    <property type="entry name" value="Peptidoglycan recognition protein-like"/>
    <property type="match status" value="1"/>
</dbReference>
<dbReference type="SUPFAM" id="SSF55846">
    <property type="entry name" value="N-acetylmuramoyl-L-alanine amidase-like"/>
    <property type="match status" value="1"/>
</dbReference>
<gene>
    <name evidence="8" type="ORF">OW255_15850</name>
</gene>
<keyword evidence="6" id="KW-1133">Transmembrane helix</keyword>
<dbReference type="Proteomes" id="UP001163115">
    <property type="component" value="Chromosome"/>
</dbReference>
<dbReference type="InterPro" id="IPR036505">
    <property type="entry name" value="Amidase/PGRP_sf"/>
</dbReference>
<dbReference type="EC" id="3.5.1.28" evidence="2"/>
<keyword evidence="3" id="KW-0378">Hydrolase</keyword>
<dbReference type="CDD" id="cd06583">
    <property type="entry name" value="PGRP"/>
    <property type="match status" value="1"/>
</dbReference>
<evidence type="ECO:0000256" key="6">
    <source>
        <dbReference type="SAM" id="Phobius"/>
    </source>
</evidence>